<evidence type="ECO:0000256" key="1">
    <source>
        <dbReference type="ARBA" id="ARBA00004273"/>
    </source>
</evidence>
<evidence type="ECO:0008006" key="12">
    <source>
        <dbReference type="Google" id="ProtNLM"/>
    </source>
</evidence>
<dbReference type="PANTHER" id="PTHR12700">
    <property type="entry name" value="ATP SYNTHASE SUBUNIT D, MITOCHONDRIAL"/>
    <property type="match status" value="1"/>
</dbReference>
<keyword evidence="5" id="KW-0375">Hydrogen ion transport</keyword>
<evidence type="ECO:0000256" key="7">
    <source>
        <dbReference type="ARBA" id="ARBA00023065"/>
    </source>
</evidence>
<dbReference type="Gene3D" id="6.10.280.70">
    <property type="match status" value="1"/>
</dbReference>
<reference evidence="11" key="1">
    <citation type="submission" date="2021-01" db="EMBL/GenBank/DDBJ databases">
        <authorList>
            <person name="Corre E."/>
            <person name="Pelletier E."/>
            <person name="Niang G."/>
            <person name="Scheremetjew M."/>
            <person name="Finn R."/>
            <person name="Kale V."/>
            <person name="Holt S."/>
            <person name="Cochrane G."/>
            <person name="Meng A."/>
            <person name="Brown T."/>
            <person name="Cohen L."/>
        </authorList>
    </citation>
    <scope>NUCLEOTIDE SEQUENCE</scope>
    <source>
        <strain evidence="11">CCMP1756</strain>
    </source>
</reference>
<keyword evidence="9" id="KW-0472">Membrane</keyword>
<evidence type="ECO:0000256" key="5">
    <source>
        <dbReference type="ARBA" id="ARBA00022781"/>
    </source>
</evidence>
<name>A0A7S3ZPJ3_9STRA</name>
<evidence type="ECO:0000256" key="4">
    <source>
        <dbReference type="ARBA" id="ARBA00022547"/>
    </source>
</evidence>
<sequence length="170" mass="18778">MLARATARAAARAARAAPRRSVNLSALEAKVTSDEGKQELNRLKMALNEAELLKQKYSSAPAAIDFAAYKGKVDASLLALAEKEFKGVQYPPFAELDEAKAEYDAMFAEAQQKIAESKTRIDELTKQMNVMVAKKVGHATTVDDVYEAYPDIEKEVDDEIDKHEWAKDAV</sequence>
<evidence type="ECO:0000256" key="6">
    <source>
        <dbReference type="ARBA" id="ARBA00022792"/>
    </source>
</evidence>
<feature type="coiled-coil region" evidence="10">
    <location>
        <begin position="96"/>
        <end position="134"/>
    </location>
</feature>
<keyword evidence="6" id="KW-0999">Mitochondrion inner membrane</keyword>
<evidence type="ECO:0000256" key="8">
    <source>
        <dbReference type="ARBA" id="ARBA00023128"/>
    </source>
</evidence>
<dbReference type="InterPro" id="IPR036228">
    <property type="entry name" value="ATP_synth_F0_dsu_sf_mt"/>
</dbReference>
<dbReference type="GO" id="GO:0045259">
    <property type="term" value="C:proton-transporting ATP synthase complex"/>
    <property type="evidence" value="ECO:0007669"/>
    <property type="project" value="UniProtKB-KW"/>
</dbReference>
<organism evidence="11">
    <name type="scientific">Pelagomonas calceolata</name>
    <dbReference type="NCBI Taxonomy" id="35677"/>
    <lineage>
        <taxon>Eukaryota</taxon>
        <taxon>Sar</taxon>
        <taxon>Stramenopiles</taxon>
        <taxon>Ochrophyta</taxon>
        <taxon>Pelagophyceae</taxon>
        <taxon>Pelagomonadales</taxon>
        <taxon>Pelagomonadaceae</taxon>
        <taxon>Pelagomonas</taxon>
    </lineage>
</organism>
<keyword evidence="8" id="KW-0496">Mitochondrion</keyword>
<gene>
    <name evidence="11" type="ORF">PCAL00307_LOCUS5158</name>
</gene>
<keyword evidence="4" id="KW-0138">CF(0)</keyword>
<proteinExistence type="inferred from homology"/>
<evidence type="ECO:0000256" key="9">
    <source>
        <dbReference type="ARBA" id="ARBA00023136"/>
    </source>
</evidence>
<keyword evidence="3" id="KW-0813">Transport</keyword>
<dbReference type="GO" id="GO:0015986">
    <property type="term" value="P:proton motive force-driven ATP synthesis"/>
    <property type="evidence" value="ECO:0007669"/>
    <property type="project" value="InterPro"/>
</dbReference>
<evidence type="ECO:0000256" key="10">
    <source>
        <dbReference type="SAM" id="Coils"/>
    </source>
</evidence>
<comment type="similarity">
    <text evidence="2">Belongs to the ATPase d subunit family.</text>
</comment>
<dbReference type="InterPro" id="IPR008689">
    <property type="entry name" value="ATP_synth_F0_dsu_mt"/>
</dbReference>
<comment type="subcellular location">
    <subcellularLocation>
        <location evidence="1">Mitochondrion inner membrane</location>
    </subcellularLocation>
</comment>
<dbReference type="SUPFAM" id="SSF161065">
    <property type="entry name" value="ATP synthase D chain-like"/>
    <property type="match status" value="1"/>
</dbReference>
<dbReference type="GO" id="GO:0015078">
    <property type="term" value="F:proton transmembrane transporter activity"/>
    <property type="evidence" value="ECO:0007669"/>
    <property type="project" value="InterPro"/>
</dbReference>
<protein>
    <recommendedName>
        <fullName evidence="12">ATP synthase subunit d, mitochondrial</fullName>
    </recommendedName>
</protein>
<dbReference type="GO" id="GO:0005743">
    <property type="term" value="C:mitochondrial inner membrane"/>
    <property type="evidence" value="ECO:0007669"/>
    <property type="project" value="UniProtKB-SubCell"/>
</dbReference>
<feature type="coiled-coil region" evidence="10">
    <location>
        <begin position="33"/>
        <end position="60"/>
    </location>
</feature>
<accession>A0A7S3ZPJ3</accession>
<keyword evidence="7" id="KW-0406">Ion transport</keyword>
<dbReference type="Pfam" id="PF05873">
    <property type="entry name" value="Mt_ATP-synt_D"/>
    <property type="match status" value="1"/>
</dbReference>
<evidence type="ECO:0000313" key="11">
    <source>
        <dbReference type="EMBL" id="CAE0689723.1"/>
    </source>
</evidence>
<evidence type="ECO:0000256" key="2">
    <source>
        <dbReference type="ARBA" id="ARBA00006842"/>
    </source>
</evidence>
<dbReference type="EMBL" id="HBIW01006218">
    <property type="protein sequence ID" value="CAE0689723.1"/>
    <property type="molecule type" value="Transcribed_RNA"/>
</dbReference>
<dbReference type="AlphaFoldDB" id="A0A7S3ZPJ3"/>
<evidence type="ECO:0000256" key="3">
    <source>
        <dbReference type="ARBA" id="ARBA00022448"/>
    </source>
</evidence>
<keyword evidence="10" id="KW-0175">Coiled coil</keyword>